<dbReference type="Proteomes" id="UP001552299">
    <property type="component" value="Unassembled WGS sequence"/>
</dbReference>
<name>A0ABD0V353_DENTH</name>
<reference evidence="1 2" key="1">
    <citation type="journal article" date="2024" name="Plant Biotechnol. J.">
        <title>Dendrobium thyrsiflorum genome and its molecular insights into genes involved in important horticultural traits.</title>
        <authorList>
            <person name="Chen B."/>
            <person name="Wang J.Y."/>
            <person name="Zheng P.J."/>
            <person name="Li K.L."/>
            <person name="Liang Y.M."/>
            <person name="Chen X.F."/>
            <person name="Zhang C."/>
            <person name="Zhao X."/>
            <person name="He X."/>
            <person name="Zhang G.Q."/>
            <person name="Liu Z.J."/>
            <person name="Xu Q."/>
        </authorList>
    </citation>
    <scope>NUCLEOTIDE SEQUENCE [LARGE SCALE GENOMIC DNA]</scope>
    <source>
        <strain evidence="1">GZMU011</strain>
    </source>
</reference>
<evidence type="ECO:0000313" key="2">
    <source>
        <dbReference type="Proteomes" id="UP001552299"/>
    </source>
</evidence>
<gene>
    <name evidence="1" type="ORF">M5K25_011582</name>
</gene>
<sequence length="104" mass="11202">MSCLINSISQLPYPFVESRVLIADLCSISGKDDSPDLGVVLSQAFQFLFHARLPSDLFFLSSSIASPASLSLAELLTTATNLIIKELTATLSKSIHDDSNNSLQ</sequence>
<comment type="caution">
    <text evidence="1">The sequence shown here is derived from an EMBL/GenBank/DDBJ whole genome shotgun (WGS) entry which is preliminary data.</text>
</comment>
<accession>A0ABD0V353</accession>
<proteinExistence type="predicted"/>
<organism evidence="1 2">
    <name type="scientific">Dendrobium thyrsiflorum</name>
    <name type="common">Pinecone-like raceme dendrobium</name>
    <name type="synonym">Orchid</name>
    <dbReference type="NCBI Taxonomy" id="117978"/>
    <lineage>
        <taxon>Eukaryota</taxon>
        <taxon>Viridiplantae</taxon>
        <taxon>Streptophyta</taxon>
        <taxon>Embryophyta</taxon>
        <taxon>Tracheophyta</taxon>
        <taxon>Spermatophyta</taxon>
        <taxon>Magnoliopsida</taxon>
        <taxon>Liliopsida</taxon>
        <taxon>Asparagales</taxon>
        <taxon>Orchidaceae</taxon>
        <taxon>Epidendroideae</taxon>
        <taxon>Malaxideae</taxon>
        <taxon>Dendrobiinae</taxon>
        <taxon>Dendrobium</taxon>
    </lineage>
</organism>
<dbReference type="AlphaFoldDB" id="A0ABD0V353"/>
<dbReference type="EMBL" id="JANQDX010000009">
    <property type="protein sequence ID" value="KAL0919487.1"/>
    <property type="molecule type" value="Genomic_DNA"/>
</dbReference>
<evidence type="ECO:0000313" key="1">
    <source>
        <dbReference type="EMBL" id="KAL0919487.1"/>
    </source>
</evidence>
<keyword evidence="2" id="KW-1185">Reference proteome</keyword>
<protein>
    <submittedName>
        <fullName evidence="1">Uncharacterized protein</fullName>
    </submittedName>
</protein>